<dbReference type="AlphaFoldDB" id="A0A6I6E9F8"/>
<dbReference type="RefSeq" id="WP_156242334.1">
    <property type="nucleotide sequence ID" value="NZ_BAAAZL010000004.1"/>
</dbReference>
<keyword evidence="3" id="KW-1185">Reference proteome</keyword>
<name>A0A6I6E9F8_9MICO</name>
<dbReference type="EMBL" id="CP032550">
    <property type="protein sequence ID" value="QGU27828.1"/>
    <property type="molecule type" value="Genomic_DNA"/>
</dbReference>
<dbReference type="Pfam" id="PF22772">
    <property type="entry name" value="WsaF_C"/>
    <property type="match status" value="1"/>
</dbReference>
<evidence type="ECO:0000259" key="1">
    <source>
        <dbReference type="Pfam" id="PF22772"/>
    </source>
</evidence>
<reference evidence="2 3" key="1">
    <citation type="submission" date="2018-09" db="EMBL/GenBank/DDBJ databases">
        <title>Whole genome sequencing of Microbacterium oryzae strain MB-10T.</title>
        <authorList>
            <person name="Das S.K."/>
        </authorList>
    </citation>
    <scope>NUCLEOTIDE SEQUENCE [LARGE SCALE GENOMIC DNA]</scope>
    <source>
        <strain evidence="2 3">MB-10</strain>
    </source>
</reference>
<feature type="domain" description="WsaF C-terminal" evidence="1">
    <location>
        <begin position="248"/>
        <end position="368"/>
    </location>
</feature>
<dbReference type="InterPro" id="IPR055050">
    <property type="entry name" value="WsaF_C"/>
</dbReference>
<dbReference type="OrthoDB" id="7615426at2"/>
<organism evidence="2 3">
    <name type="scientific">Microbacterium oryzae</name>
    <dbReference type="NCBI Taxonomy" id="743009"/>
    <lineage>
        <taxon>Bacteria</taxon>
        <taxon>Bacillati</taxon>
        <taxon>Actinomycetota</taxon>
        <taxon>Actinomycetes</taxon>
        <taxon>Micrococcales</taxon>
        <taxon>Microbacteriaceae</taxon>
        <taxon>Microbacterium</taxon>
    </lineage>
</organism>
<dbReference type="SUPFAM" id="SSF53756">
    <property type="entry name" value="UDP-Glycosyltransferase/glycogen phosphorylase"/>
    <property type="match status" value="1"/>
</dbReference>
<dbReference type="KEGG" id="moj:D7D94_09275"/>
<dbReference type="Gene3D" id="3.40.50.11090">
    <property type="match status" value="1"/>
</dbReference>
<dbReference type="Gene3D" id="3.40.50.2000">
    <property type="entry name" value="Glycogen Phosphorylase B"/>
    <property type="match status" value="1"/>
</dbReference>
<gene>
    <name evidence="2" type="ORF">D7D94_09275</name>
</gene>
<proteinExistence type="predicted"/>
<dbReference type="Proteomes" id="UP000422989">
    <property type="component" value="Chromosome"/>
</dbReference>
<evidence type="ECO:0000313" key="3">
    <source>
        <dbReference type="Proteomes" id="UP000422989"/>
    </source>
</evidence>
<keyword evidence="2" id="KW-0808">Transferase</keyword>
<evidence type="ECO:0000313" key="2">
    <source>
        <dbReference type="EMBL" id="QGU27828.1"/>
    </source>
</evidence>
<dbReference type="GO" id="GO:0016740">
    <property type="term" value="F:transferase activity"/>
    <property type="evidence" value="ECO:0007669"/>
    <property type="project" value="UniProtKB-KW"/>
</dbReference>
<sequence length="409" mass="44874">MSSVGIPAAPAPRAPRRRLLARLRGRTPGYLLRFAALRVHDRLDAERLRFPVREEDLADSRLLQPFEVRPVPTDRAARVAWVIQPPSAGSGGHTTLFRMVRAAADAGYDSTLLLYDRHDGDIDYYRDVIRAAWPWLQDVAVERADKQIVGYDAVVASSWSTAHVIATRAREGRRLYFIQDYEPFFTPRGSEYAYAEDSYRLGFRNLALGEMVHGLLRDELGAASDLIPFGLDTETYRAPDVAGARRGVAWYAKRGNDRRGYSHAVRALEIFHSRHPEEPIHIYGDVVSDATFPAINHGSLSPSGLNALYGSVVAGLALSFTNVSLVPEEMLAAGAIPVVNDDRYARMVLGNSEVVWAHATPAALAEALGAVVEREDRAQHAAAAAASVAGRSWSPGTEALLRVLRSELG</sequence>
<protein>
    <submittedName>
        <fullName evidence="2">Glycosyltransferase family 1 protein</fullName>
    </submittedName>
</protein>
<accession>A0A6I6E9F8</accession>